<dbReference type="AlphaFoldDB" id="A0A0E9Y074"/>
<name>A0A0E9Y074_ANGAN</name>
<feature type="transmembrane region" description="Helical" evidence="1">
    <location>
        <begin position="49"/>
        <end position="68"/>
    </location>
</feature>
<evidence type="ECO:0000256" key="1">
    <source>
        <dbReference type="SAM" id="Phobius"/>
    </source>
</evidence>
<reference evidence="2" key="2">
    <citation type="journal article" date="2015" name="Fish Shellfish Immunol.">
        <title>Early steps in the European eel (Anguilla anguilla)-Vibrio vulnificus interaction in the gills: Role of the RtxA13 toxin.</title>
        <authorList>
            <person name="Callol A."/>
            <person name="Pajuelo D."/>
            <person name="Ebbesson L."/>
            <person name="Teles M."/>
            <person name="MacKenzie S."/>
            <person name="Amaro C."/>
        </authorList>
    </citation>
    <scope>NUCLEOTIDE SEQUENCE</scope>
</reference>
<organism evidence="2">
    <name type="scientific">Anguilla anguilla</name>
    <name type="common">European freshwater eel</name>
    <name type="synonym">Muraena anguilla</name>
    <dbReference type="NCBI Taxonomy" id="7936"/>
    <lineage>
        <taxon>Eukaryota</taxon>
        <taxon>Metazoa</taxon>
        <taxon>Chordata</taxon>
        <taxon>Craniata</taxon>
        <taxon>Vertebrata</taxon>
        <taxon>Euteleostomi</taxon>
        <taxon>Actinopterygii</taxon>
        <taxon>Neopterygii</taxon>
        <taxon>Teleostei</taxon>
        <taxon>Anguilliformes</taxon>
        <taxon>Anguillidae</taxon>
        <taxon>Anguilla</taxon>
    </lineage>
</organism>
<proteinExistence type="predicted"/>
<feature type="transmembrane region" description="Helical" evidence="1">
    <location>
        <begin position="20"/>
        <end position="37"/>
    </location>
</feature>
<sequence>MANSHLGSFIPTQQQSYRWIFYNQLQHVLLCLVFFLNKMTIFVQIKKKACMLYFILLNGHSLSLPLVAKKIF</sequence>
<dbReference type="EMBL" id="GBXM01001249">
    <property type="protein sequence ID" value="JAI07329.1"/>
    <property type="molecule type" value="Transcribed_RNA"/>
</dbReference>
<evidence type="ECO:0000313" key="2">
    <source>
        <dbReference type="EMBL" id="JAI07329.1"/>
    </source>
</evidence>
<reference evidence="2" key="1">
    <citation type="submission" date="2014-11" db="EMBL/GenBank/DDBJ databases">
        <authorList>
            <person name="Amaro Gonzalez C."/>
        </authorList>
    </citation>
    <scope>NUCLEOTIDE SEQUENCE</scope>
</reference>
<keyword evidence="1" id="KW-1133">Transmembrane helix</keyword>
<keyword evidence="1" id="KW-0812">Transmembrane</keyword>
<accession>A0A0E9Y074</accession>
<keyword evidence="1" id="KW-0472">Membrane</keyword>
<protein>
    <submittedName>
        <fullName evidence="2">Uncharacterized protein</fullName>
    </submittedName>
</protein>